<dbReference type="EMBL" id="CP068391">
    <property type="protein sequence ID" value="QQX54156.1"/>
    <property type="molecule type" value="Genomic_DNA"/>
</dbReference>
<evidence type="ECO:0000256" key="4">
    <source>
        <dbReference type="PROSITE-ProRule" id="PRU00277"/>
    </source>
</evidence>
<keyword evidence="7" id="KW-0732">Signal</keyword>
<keyword evidence="3 4" id="KW-0697">Rotamase</keyword>
<reference evidence="9 10" key="1">
    <citation type="submission" date="2021-01" db="EMBL/GenBank/DDBJ databases">
        <title>Chromosome sequence of Serratia proteamaculans strain 94 rif-r, isolated from spoiled beef.</title>
        <authorList>
            <person name="Zaytseva Y.V."/>
            <person name="Iablokov S.N."/>
            <person name="Klyukina A."/>
        </authorList>
    </citation>
    <scope>NUCLEOTIDE SEQUENCE [LARGE SCALE GENOMIC DNA]</scope>
    <source>
        <strain evidence="9 10">94 rif-r</strain>
    </source>
</reference>
<evidence type="ECO:0000256" key="2">
    <source>
        <dbReference type="ARBA" id="ARBA00013194"/>
    </source>
</evidence>
<dbReference type="EC" id="5.2.1.8" evidence="2 4"/>
<evidence type="ECO:0000256" key="7">
    <source>
        <dbReference type="SAM" id="SignalP"/>
    </source>
</evidence>
<comment type="catalytic activity">
    <reaction evidence="1 4">
        <text>[protein]-peptidylproline (omega=180) = [protein]-peptidylproline (omega=0)</text>
        <dbReference type="Rhea" id="RHEA:16237"/>
        <dbReference type="Rhea" id="RHEA-COMP:10747"/>
        <dbReference type="Rhea" id="RHEA-COMP:10748"/>
        <dbReference type="ChEBI" id="CHEBI:83833"/>
        <dbReference type="ChEBI" id="CHEBI:83834"/>
        <dbReference type="EC" id="5.2.1.8"/>
    </reaction>
</comment>
<dbReference type="InterPro" id="IPR036944">
    <property type="entry name" value="PPIase_FKBP_N_sf"/>
</dbReference>
<dbReference type="InterPro" id="IPR001179">
    <property type="entry name" value="PPIase_FKBP_dom"/>
</dbReference>
<keyword evidence="4 9" id="KW-0413">Isomerase</keyword>
<feature type="signal peptide" evidence="7">
    <location>
        <begin position="1"/>
        <end position="25"/>
    </location>
</feature>
<protein>
    <recommendedName>
        <fullName evidence="2 4">peptidylprolyl isomerase</fullName>
        <ecNumber evidence="2 4">5.2.1.8</ecNumber>
    </recommendedName>
</protein>
<feature type="domain" description="PPIase FKBP-type" evidence="8">
    <location>
        <begin position="292"/>
        <end position="378"/>
    </location>
</feature>
<accession>A0A7U0N7W8</accession>
<dbReference type="GO" id="GO:0003755">
    <property type="term" value="F:peptidyl-prolyl cis-trans isomerase activity"/>
    <property type="evidence" value="ECO:0007669"/>
    <property type="project" value="UniProtKB-KW"/>
</dbReference>
<evidence type="ECO:0000256" key="3">
    <source>
        <dbReference type="ARBA" id="ARBA00023110"/>
    </source>
</evidence>
<dbReference type="Pfam" id="PF01346">
    <property type="entry name" value="FKBP_N"/>
    <property type="match status" value="1"/>
</dbReference>
<evidence type="ECO:0000256" key="6">
    <source>
        <dbReference type="SAM" id="MobiDB-lite"/>
    </source>
</evidence>
<proteinExistence type="predicted"/>
<dbReference type="AlphaFoldDB" id="A0A7U0N7W8"/>
<gene>
    <name evidence="9" type="ORF">JKX24_03795</name>
</gene>
<organism evidence="9 10">
    <name type="scientific">Serratia proteamaculans</name>
    <dbReference type="NCBI Taxonomy" id="28151"/>
    <lineage>
        <taxon>Bacteria</taxon>
        <taxon>Pseudomonadati</taxon>
        <taxon>Pseudomonadota</taxon>
        <taxon>Gammaproteobacteria</taxon>
        <taxon>Enterobacterales</taxon>
        <taxon>Yersiniaceae</taxon>
        <taxon>Serratia</taxon>
    </lineage>
</organism>
<dbReference type="RefSeq" id="WP_207976063.1">
    <property type="nucleotide sequence ID" value="NZ_CP068391.1"/>
</dbReference>
<dbReference type="InterPro" id="IPR046357">
    <property type="entry name" value="PPIase_dom_sf"/>
</dbReference>
<dbReference type="Proteomes" id="UP000596176">
    <property type="component" value="Chromosome"/>
</dbReference>
<feature type="coiled-coil region" evidence="5">
    <location>
        <begin position="228"/>
        <end position="255"/>
    </location>
</feature>
<dbReference type="SUPFAM" id="SSF54534">
    <property type="entry name" value="FKBP-like"/>
    <property type="match status" value="1"/>
</dbReference>
<name>A0A7U0N7W8_SERPR</name>
<dbReference type="Pfam" id="PF00254">
    <property type="entry name" value="FKBP_C"/>
    <property type="match status" value="1"/>
</dbReference>
<feature type="chain" id="PRO_5031137507" description="peptidylprolyl isomerase" evidence="7">
    <location>
        <begin position="26"/>
        <end position="381"/>
    </location>
</feature>
<evidence type="ECO:0000256" key="5">
    <source>
        <dbReference type="SAM" id="Coils"/>
    </source>
</evidence>
<sequence>MKRRHPLSGAVLLALLYGSLPSAQGQETAATQSGGIPALLQFAERYQAAPPPVSPQQRASEKKKKADEEQARQAQALSLKQQQQRLQEKEAQSQQQQTQLSQLRQQVATLQAEQQRAAQATPDLTPLLQLTQGLSRAWHGTPTELQFQQQQQGLQQQYDALLARVGPLAQPLALNSPQASQSYAAGVALGKDILLLQAERQNWGANTDKTQVLAGVVDAFSGDYQLSQTALEQALQASEQQVNQARQRTVKTQAQRGQQFMAAFRQQKGAVQAESGFWYRIEAAGSGPIAPDAIVTVVVKETLTDGTVIQDMEASGAQLSQPLAAYPPLFREAIDLLKNHGTIMLVVPPEMAYGDKGYAPKVPPGATMIYTLRVADVRAAS</sequence>
<dbReference type="GO" id="GO:0006457">
    <property type="term" value="P:protein folding"/>
    <property type="evidence" value="ECO:0007669"/>
    <property type="project" value="InterPro"/>
</dbReference>
<dbReference type="InterPro" id="IPR000774">
    <property type="entry name" value="PPIase_FKBP_N"/>
</dbReference>
<evidence type="ECO:0000313" key="9">
    <source>
        <dbReference type="EMBL" id="QQX54156.1"/>
    </source>
</evidence>
<dbReference type="Gene3D" id="1.10.287.460">
    <property type="entry name" value="Peptidyl-prolyl cis-trans isomerase, FKBP-type, N-terminal domain"/>
    <property type="match status" value="1"/>
</dbReference>
<feature type="region of interest" description="Disordered" evidence="6">
    <location>
        <begin position="46"/>
        <end position="70"/>
    </location>
</feature>
<dbReference type="PROSITE" id="PS50059">
    <property type="entry name" value="FKBP_PPIASE"/>
    <property type="match status" value="1"/>
</dbReference>
<feature type="coiled-coil region" evidence="5">
    <location>
        <begin position="72"/>
        <end position="120"/>
    </location>
</feature>
<dbReference type="Gene3D" id="3.10.50.40">
    <property type="match status" value="1"/>
</dbReference>
<keyword evidence="5" id="KW-0175">Coiled coil</keyword>
<evidence type="ECO:0000313" key="10">
    <source>
        <dbReference type="Proteomes" id="UP000596176"/>
    </source>
</evidence>
<evidence type="ECO:0000259" key="8">
    <source>
        <dbReference type="PROSITE" id="PS50059"/>
    </source>
</evidence>
<evidence type="ECO:0000256" key="1">
    <source>
        <dbReference type="ARBA" id="ARBA00000971"/>
    </source>
</evidence>